<dbReference type="InterPro" id="IPR052008">
    <property type="entry name" value="Mitoribosomal_protein_bL33"/>
</dbReference>
<dbReference type="GO" id="GO:0005840">
    <property type="term" value="C:ribosome"/>
    <property type="evidence" value="ECO:0007669"/>
    <property type="project" value="UniProtKB-KW"/>
</dbReference>
<dbReference type="AlphaFoldDB" id="A0A022VZN2"/>
<keyword evidence="5" id="KW-0687">Ribonucleoprotein</keyword>
<dbReference type="InterPro" id="IPR001705">
    <property type="entry name" value="Ribosomal_bL33"/>
</dbReference>
<dbReference type="HOGENOM" id="CLU_190949_1_2_1"/>
<evidence type="ECO:0000256" key="2">
    <source>
        <dbReference type="ARBA" id="ARBA00007596"/>
    </source>
</evidence>
<proteinExistence type="inferred from homology"/>
<dbReference type="NCBIfam" id="TIGR01023">
    <property type="entry name" value="rpmG_bact"/>
    <property type="match status" value="1"/>
</dbReference>
<dbReference type="GO" id="GO:0003735">
    <property type="term" value="F:structural constituent of ribosome"/>
    <property type="evidence" value="ECO:0007669"/>
    <property type="project" value="InterPro"/>
</dbReference>
<evidence type="ECO:0000256" key="3">
    <source>
        <dbReference type="ARBA" id="ARBA00022980"/>
    </source>
</evidence>
<evidence type="ECO:0000256" key="5">
    <source>
        <dbReference type="ARBA" id="ARBA00023274"/>
    </source>
</evidence>
<dbReference type="Pfam" id="PF00471">
    <property type="entry name" value="Ribosomal_L33"/>
    <property type="match status" value="1"/>
</dbReference>
<dbReference type="GO" id="GO:0006412">
    <property type="term" value="P:translation"/>
    <property type="evidence" value="ECO:0007669"/>
    <property type="project" value="InterPro"/>
</dbReference>
<evidence type="ECO:0000313" key="7">
    <source>
        <dbReference type="EMBL" id="EZF51424.1"/>
    </source>
</evidence>
<keyword evidence="4" id="KW-0496">Mitochondrion</keyword>
<dbReference type="EMBL" id="KK207866">
    <property type="protein sequence ID" value="EZF51424.1"/>
    <property type="molecule type" value="Genomic_DNA"/>
</dbReference>
<dbReference type="SUPFAM" id="SSF57829">
    <property type="entry name" value="Zn-binding ribosomal proteins"/>
    <property type="match status" value="1"/>
</dbReference>
<dbReference type="GO" id="GO:0005739">
    <property type="term" value="C:mitochondrion"/>
    <property type="evidence" value="ECO:0007669"/>
    <property type="project" value="UniProtKB-SubCell"/>
</dbReference>
<dbReference type="PANTHER" id="PTHR47037">
    <property type="entry name" value="39S RIBOSOMAL PROTEIN L33, MITOCHONDRIAL"/>
    <property type="match status" value="1"/>
</dbReference>
<gene>
    <name evidence="7" type="ORF">H103_05287</name>
</gene>
<dbReference type="InterPro" id="IPR011332">
    <property type="entry name" value="Ribosomal_zn-bd"/>
</dbReference>
<dbReference type="GO" id="GO:1990904">
    <property type="term" value="C:ribonucleoprotein complex"/>
    <property type="evidence" value="ECO:0007669"/>
    <property type="project" value="UniProtKB-KW"/>
</dbReference>
<evidence type="ECO:0000256" key="1">
    <source>
        <dbReference type="ARBA" id="ARBA00004173"/>
    </source>
</evidence>
<evidence type="ECO:0000256" key="4">
    <source>
        <dbReference type="ARBA" id="ARBA00023128"/>
    </source>
</evidence>
<dbReference type="PANTHER" id="PTHR47037:SF1">
    <property type="entry name" value="LARGE RIBOSOMAL SUBUNIT PROTEIN BL33M"/>
    <property type="match status" value="1"/>
</dbReference>
<accession>A0A022VZN2</accession>
<protein>
    <recommendedName>
        <fullName evidence="6">Large ribosomal subunit protein bL33m</fullName>
    </recommendedName>
</protein>
<reference evidence="7" key="1">
    <citation type="submission" date="2014-02" db="EMBL/GenBank/DDBJ databases">
        <title>The Genome Sequence of Trichophyton rubrum (morphotype fischeri) CBS 288.86.</title>
        <authorList>
            <consortium name="The Broad Institute Genomics Platform"/>
            <person name="Cuomo C.A."/>
            <person name="White T.C."/>
            <person name="Graser Y."/>
            <person name="Martinez-Rossi N."/>
            <person name="Heitman J."/>
            <person name="Young S.K."/>
            <person name="Zeng Q."/>
            <person name="Gargeya S."/>
            <person name="Abouelleil A."/>
            <person name="Alvarado L."/>
            <person name="Chapman S.B."/>
            <person name="Gainer-Dewar J."/>
            <person name="Goldberg J."/>
            <person name="Griggs A."/>
            <person name="Gujja S."/>
            <person name="Hansen M."/>
            <person name="Howarth C."/>
            <person name="Imamovic A."/>
            <person name="Larimer J."/>
            <person name="Martinez D."/>
            <person name="Murphy C."/>
            <person name="Pearson M.D."/>
            <person name="Persinoti G."/>
            <person name="Poon T."/>
            <person name="Priest M."/>
            <person name="Roberts A.D."/>
            <person name="Saif S."/>
            <person name="Shea T.D."/>
            <person name="Sykes S.N."/>
            <person name="Wortman J."/>
            <person name="Nusbaum C."/>
            <person name="Birren B."/>
        </authorList>
    </citation>
    <scope>NUCLEOTIDE SEQUENCE [LARGE SCALE GENOMIC DNA]</scope>
    <source>
        <strain evidence="7">CBS 288.86</strain>
    </source>
</reference>
<dbReference type="Proteomes" id="UP000023758">
    <property type="component" value="Unassembled WGS sequence"/>
</dbReference>
<sequence>MAKKAKSRTIAVRLISMAMTGYYKTFTRPRASRPLSMLKYDPVVKKQVLFLEAKRRK</sequence>
<evidence type="ECO:0000256" key="6">
    <source>
        <dbReference type="ARBA" id="ARBA00035275"/>
    </source>
</evidence>
<dbReference type="Gene3D" id="2.20.28.120">
    <property type="entry name" value="Ribosomal protein L33"/>
    <property type="match status" value="1"/>
</dbReference>
<keyword evidence="3 7" id="KW-0689">Ribosomal protein</keyword>
<dbReference type="InterPro" id="IPR038584">
    <property type="entry name" value="Ribosomal_bL33_sf"/>
</dbReference>
<dbReference type="OrthoDB" id="275534at2759"/>
<comment type="subcellular location">
    <subcellularLocation>
        <location evidence="1">Mitochondrion</location>
    </subcellularLocation>
</comment>
<organism evidence="7">
    <name type="scientific">Trichophyton rubrum CBS 288.86</name>
    <dbReference type="NCBI Taxonomy" id="1215330"/>
    <lineage>
        <taxon>Eukaryota</taxon>
        <taxon>Fungi</taxon>
        <taxon>Dikarya</taxon>
        <taxon>Ascomycota</taxon>
        <taxon>Pezizomycotina</taxon>
        <taxon>Eurotiomycetes</taxon>
        <taxon>Eurotiomycetidae</taxon>
        <taxon>Onygenales</taxon>
        <taxon>Arthrodermataceae</taxon>
        <taxon>Trichophyton</taxon>
    </lineage>
</organism>
<comment type="similarity">
    <text evidence="2">Belongs to the bacterial ribosomal protein bL33 family.</text>
</comment>
<name>A0A022VZN2_TRIRU</name>